<protein>
    <submittedName>
        <fullName evidence="3">Helix-turn-helix</fullName>
    </submittedName>
</protein>
<dbReference type="EMBL" id="FOIF01000030">
    <property type="protein sequence ID" value="SET00546.1"/>
    <property type="molecule type" value="Genomic_DNA"/>
</dbReference>
<dbReference type="RefSeq" id="WP_091350955.1">
    <property type="nucleotide sequence ID" value="NZ_FOIF01000030.1"/>
</dbReference>
<dbReference type="InterPro" id="IPR001387">
    <property type="entry name" value="Cro/C1-type_HTH"/>
</dbReference>
<dbReference type="Gene3D" id="1.10.260.40">
    <property type="entry name" value="lambda repressor-like DNA-binding domains"/>
    <property type="match status" value="1"/>
</dbReference>
<organism evidence="3 4">
    <name type="scientific">Anaerobranca gottschalkii DSM 13577</name>
    <dbReference type="NCBI Taxonomy" id="1120990"/>
    <lineage>
        <taxon>Bacteria</taxon>
        <taxon>Bacillati</taxon>
        <taxon>Bacillota</taxon>
        <taxon>Clostridia</taxon>
        <taxon>Eubacteriales</taxon>
        <taxon>Proteinivoracaceae</taxon>
        <taxon>Anaerobranca</taxon>
    </lineage>
</organism>
<evidence type="ECO:0000256" key="1">
    <source>
        <dbReference type="ARBA" id="ARBA00023125"/>
    </source>
</evidence>
<dbReference type="PANTHER" id="PTHR46558">
    <property type="entry name" value="TRACRIPTIONAL REGULATORY PROTEIN-RELATED-RELATED"/>
    <property type="match status" value="1"/>
</dbReference>
<feature type="domain" description="HTH cro/C1-type" evidence="2">
    <location>
        <begin position="4"/>
        <end position="58"/>
    </location>
</feature>
<dbReference type="SMART" id="SM00530">
    <property type="entry name" value="HTH_XRE"/>
    <property type="match status" value="1"/>
</dbReference>
<dbReference type="Pfam" id="PF01381">
    <property type="entry name" value="HTH_3"/>
    <property type="match status" value="1"/>
</dbReference>
<keyword evidence="4" id="KW-1185">Reference proteome</keyword>
<dbReference type="PANTHER" id="PTHR46558:SF11">
    <property type="entry name" value="HTH-TYPE TRANSCRIPTIONAL REGULATOR XRE"/>
    <property type="match status" value="1"/>
</dbReference>
<dbReference type="Proteomes" id="UP000243819">
    <property type="component" value="Unassembled WGS sequence"/>
</dbReference>
<reference evidence="4" key="1">
    <citation type="submission" date="2016-10" db="EMBL/GenBank/DDBJ databases">
        <authorList>
            <person name="Varghese N."/>
            <person name="Submissions S."/>
        </authorList>
    </citation>
    <scope>NUCLEOTIDE SEQUENCE [LARGE SCALE GENOMIC DNA]</scope>
    <source>
        <strain evidence="4">DSM 13577</strain>
    </source>
</reference>
<dbReference type="InterPro" id="IPR010982">
    <property type="entry name" value="Lambda_DNA-bd_dom_sf"/>
</dbReference>
<dbReference type="STRING" id="1120990.SAMN03080614_103013"/>
<dbReference type="SUPFAM" id="SSF47413">
    <property type="entry name" value="lambda repressor-like DNA-binding domains"/>
    <property type="match status" value="1"/>
</dbReference>
<evidence type="ECO:0000313" key="4">
    <source>
        <dbReference type="Proteomes" id="UP000243819"/>
    </source>
</evidence>
<evidence type="ECO:0000259" key="2">
    <source>
        <dbReference type="PROSITE" id="PS50943"/>
    </source>
</evidence>
<gene>
    <name evidence="3" type="ORF">SAMN03080614_103013</name>
</gene>
<proteinExistence type="predicted"/>
<dbReference type="CDD" id="cd00093">
    <property type="entry name" value="HTH_XRE"/>
    <property type="match status" value="1"/>
</dbReference>
<dbReference type="AlphaFoldDB" id="A0A1I0B1E8"/>
<dbReference type="GO" id="GO:0003677">
    <property type="term" value="F:DNA binding"/>
    <property type="evidence" value="ECO:0007669"/>
    <property type="project" value="UniProtKB-KW"/>
</dbReference>
<keyword evidence="1" id="KW-0238">DNA-binding</keyword>
<accession>A0A1I0B1E8</accession>
<name>A0A1I0B1E8_9FIRM</name>
<evidence type="ECO:0000313" key="3">
    <source>
        <dbReference type="EMBL" id="SET00546.1"/>
    </source>
</evidence>
<sequence>MKRLRELRKEKKINQLKLAMDLNMTQASISKYEMGKREPSLEVLEKLSDYFGVSTDYLIGKSNIRKNIDLKSLNEDEINLILKYQKLTTKEKENVHNFIDFIVNNKNKNIDD</sequence>
<dbReference type="OrthoDB" id="1766270at2"/>
<dbReference type="PROSITE" id="PS50943">
    <property type="entry name" value="HTH_CROC1"/>
    <property type="match status" value="1"/>
</dbReference>